<organism evidence="2 3">
    <name type="scientific">Deinococcus gobiensis (strain DSM 21396 / JCM 16679 / CGMCC 1.7299 / I-0)</name>
    <dbReference type="NCBI Taxonomy" id="745776"/>
    <lineage>
        <taxon>Bacteria</taxon>
        <taxon>Thermotogati</taxon>
        <taxon>Deinococcota</taxon>
        <taxon>Deinococci</taxon>
        <taxon>Deinococcales</taxon>
        <taxon>Deinococcaceae</taxon>
        <taxon>Deinococcus</taxon>
    </lineage>
</organism>
<protein>
    <recommendedName>
        <fullName evidence="4">Bacteriophage lambda Replication protein O N-terminal domain-containing protein</fullName>
    </recommendedName>
</protein>
<dbReference type="InterPro" id="IPR036388">
    <property type="entry name" value="WH-like_DNA-bd_sf"/>
</dbReference>
<feature type="region of interest" description="Disordered" evidence="1">
    <location>
        <begin position="258"/>
        <end position="285"/>
    </location>
</feature>
<proteinExistence type="predicted"/>
<dbReference type="Gene3D" id="1.10.10.10">
    <property type="entry name" value="Winged helix-like DNA-binding domain superfamily/Winged helix DNA-binding domain"/>
    <property type="match status" value="1"/>
</dbReference>
<evidence type="ECO:0000313" key="3">
    <source>
        <dbReference type="Proteomes" id="UP000007575"/>
    </source>
</evidence>
<feature type="region of interest" description="Disordered" evidence="1">
    <location>
        <begin position="368"/>
        <end position="395"/>
    </location>
</feature>
<feature type="compositionally biased region" description="Polar residues" evidence="1">
    <location>
        <begin position="260"/>
        <end position="270"/>
    </location>
</feature>
<dbReference type="AlphaFoldDB" id="H8H3Z2"/>
<sequence length="431" mass="46763">MPGQRTGRDWCIPMTRWSPFMSAKQARGLAAPNYTQVPNQIFALMPSISNAELRITLALIRLTLGWHRQRTERLSIPELAEAAGISPNSAKTGLQEAMRRGTVRRHKARDELNRVTYRYSLVIDDEISAEAFERPKKEKTGVSDVQNEANTHSSSQNLAGSKFGRVKRLSSQNLAGWPVNSSSQNLAGSYKEERNYLVVKEKHTAGADAPVVVTEENQDTAPTELDLQAGPAYAPYGAASDEAGGQRISPVQVDADVQANEGSEQATSTEEVPAAGSAESEPEGTANHWDMLRAITAALYPGVPRIAPSIENQVARAAKELRLTGLPVTAPAEILAYIRREESWRDTITPMTLVTCSAAWQRSQASRAGVQGAVKPPAAEGPGCQPGERRRAPDGQVWTVEAIEHGRITFAEYDAPAYVPTTVVSSWAVEA</sequence>
<feature type="compositionally biased region" description="Low complexity" evidence="1">
    <location>
        <begin position="229"/>
        <end position="239"/>
    </location>
</feature>
<keyword evidence="3" id="KW-1185">Reference proteome</keyword>
<gene>
    <name evidence="2" type="ordered locus">DGo_PF0016</name>
</gene>
<geneLocation type="plasmid" evidence="2 3">
    <name>P6</name>
</geneLocation>
<dbReference type="PATRIC" id="fig|745776.4.peg.4098"/>
<evidence type="ECO:0008006" key="4">
    <source>
        <dbReference type="Google" id="ProtNLM"/>
    </source>
</evidence>
<dbReference type="Proteomes" id="UP000007575">
    <property type="component" value="Plasmid P6"/>
</dbReference>
<feature type="region of interest" description="Disordered" evidence="1">
    <location>
        <begin position="209"/>
        <end position="243"/>
    </location>
</feature>
<dbReference type="HOGENOM" id="CLU_635731_0_0_0"/>
<evidence type="ECO:0000256" key="1">
    <source>
        <dbReference type="SAM" id="MobiDB-lite"/>
    </source>
</evidence>
<accession>H8H3Z2</accession>
<feature type="region of interest" description="Disordered" evidence="1">
    <location>
        <begin position="134"/>
        <end position="163"/>
    </location>
</feature>
<dbReference type="EMBL" id="CP002197">
    <property type="protein sequence ID" value="AFD28239.1"/>
    <property type="molecule type" value="Genomic_DNA"/>
</dbReference>
<feature type="compositionally biased region" description="Polar residues" evidence="1">
    <location>
        <begin position="143"/>
        <end position="159"/>
    </location>
</feature>
<keyword evidence="2" id="KW-0614">Plasmid</keyword>
<name>H8H3Z2_DEIGI</name>
<reference evidence="2 3" key="1">
    <citation type="journal article" date="2012" name="PLoS ONE">
        <title>Genome sequence and transcriptome analysis of the radioresistant bacterium Deinococcus gobiensis: insights into the extreme environmental adaptations.</title>
        <authorList>
            <person name="Yuan M."/>
            <person name="Chen M."/>
            <person name="Zhang W."/>
            <person name="Lu W."/>
            <person name="Wang J."/>
            <person name="Yang M."/>
            <person name="Zhao P."/>
            <person name="Tang R."/>
            <person name="Li X."/>
            <person name="Hao Y."/>
            <person name="Zhou Z."/>
            <person name="Zhan Y."/>
            <person name="Yu H."/>
            <person name="Teng C."/>
            <person name="Yan Y."/>
            <person name="Ping S."/>
            <person name="Wang Y."/>
            <person name="Lin M."/>
        </authorList>
    </citation>
    <scope>NUCLEOTIDE SEQUENCE [LARGE SCALE GENOMIC DNA]</scope>
    <source>
        <strain evidence="3">DSM 21396 / JCM 16679 / CGMCC 1.7299 / I-0</strain>
        <plasmid evidence="2">P6</plasmid>
    </source>
</reference>
<dbReference type="KEGG" id="dgo:DGo_PF0016"/>
<evidence type="ECO:0000313" key="2">
    <source>
        <dbReference type="EMBL" id="AFD28239.1"/>
    </source>
</evidence>